<feature type="chain" id="PRO_5023052878" evidence="1">
    <location>
        <begin position="28"/>
        <end position="98"/>
    </location>
</feature>
<name>A0A5C4IYZ4_9ACTN</name>
<dbReference type="Proteomes" id="UP000309174">
    <property type="component" value="Unassembled WGS sequence"/>
</dbReference>
<sequence length="98" mass="10318">MRRTTTVLAALATGTALTLSTAVPALAAQGTLTVSGRTYTDPAKGCYTGNFWPLAVDNQTDAPVFVYDDDQCRGRVLDRVPPHSSGVFEFGGSVAVPR</sequence>
<comment type="caution">
    <text evidence="2">The sequence shown here is derived from an EMBL/GenBank/DDBJ whole genome shotgun (WGS) entry which is preliminary data.</text>
</comment>
<feature type="signal peptide" evidence="1">
    <location>
        <begin position="1"/>
        <end position="27"/>
    </location>
</feature>
<dbReference type="AlphaFoldDB" id="A0A5C4IYZ4"/>
<accession>A0A5C4IYZ4</accession>
<evidence type="ECO:0000313" key="3">
    <source>
        <dbReference type="Proteomes" id="UP000309174"/>
    </source>
</evidence>
<dbReference type="OrthoDB" id="4567904at2"/>
<organism evidence="2 3">
    <name type="scientific">Actinomadura soli</name>
    <dbReference type="NCBI Taxonomy" id="2508997"/>
    <lineage>
        <taxon>Bacteria</taxon>
        <taxon>Bacillati</taxon>
        <taxon>Actinomycetota</taxon>
        <taxon>Actinomycetes</taxon>
        <taxon>Streptosporangiales</taxon>
        <taxon>Thermomonosporaceae</taxon>
        <taxon>Actinomadura</taxon>
    </lineage>
</organism>
<keyword evidence="3" id="KW-1185">Reference proteome</keyword>
<reference evidence="2 3" key="1">
    <citation type="submission" date="2019-05" db="EMBL/GenBank/DDBJ databases">
        <title>Draft genome sequence of Actinomadura sp. 14C53.</title>
        <authorList>
            <person name="Saricaoglu S."/>
            <person name="Isik K."/>
        </authorList>
    </citation>
    <scope>NUCLEOTIDE SEQUENCE [LARGE SCALE GENOMIC DNA]</scope>
    <source>
        <strain evidence="2 3">14C53</strain>
    </source>
</reference>
<evidence type="ECO:0000313" key="2">
    <source>
        <dbReference type="EMBL" id="TMQ83240.1"/>
    </source>
</evidence>
<protein>
    <submittedName>
        <fullName evidence="2">Uncharacterized protein</fullName>
    </submittedName>
</protein>
<keyword evidence="1" id="KW-0732">Signal</keyword>
<gene>
    <name evidence="2" type="ORF">ETD83_41150</name>
</gene>
<dbReference type="RefSeq" id="WP_138650656.1">
    <property type="nucleotide sequence ID" value="NZ_VCKW01000497.1"/>
</dbReference>
<dbReference type="EMBL" id="VCKW01000497">
    <property type="protein sequence ID" value="TMQ83240.1"/>
    <property type="molecule type" value="Genomic_DNA"/>
</dbReference>
<proteinExistence type="predicted"/>
<evidence type="ECO:0000256" key="1">
    <source>
        <dbReference type="SAM" id="SignalP"/>
    </source>
</evidence>